<organism evidence="3 4">
    <name type="scientific">Mycena metata</name>
    <dbReference type="NCBI Taxonomy" id="1033252"/>
    <lineage>
        <taxon>Eukaryota</taxon>
        <taxon>Fungi</taxon>
        <taxon>Dikarya</taxon>
        <taxon>Basidiomycota</taxon>
        <taxon>Agaricomycotina</taxon>
        <taxon>Agaricomycetes</taxon>
        <taxon>Agaricomycetidae</taxon>
        <taxon>Agaricales</taxon>
        <taxon>Marasmiineae</taxon>
        <taxon>Mycenaceae</taxon>
        <taxon>Mycena</taxon>
    </lineage>
</organism>
<feature type="transmembrane region" description="Helical" evidence="1">
    <location>
        <begin position="203"/>
        <end position="227"/>
    </location>
</feature>
<reference evidence="3" key="1">
    <citation type="submission" date="2023-03" db="EMBL/GenBank/DDBJ databases">
        <title>Massive genome expansion in bonnet fungi (Mycena s.s.) driven by repeated elements and novel gene families across ecological guilds.</title>
        <authorList>
            <consortium name="Lawrence Berkeley National Laboratory"/>
            <person name="Harder C.B."/>
            <person name="Miyauchi S."/>
            <person name="Viragh M."/>
            <person name="Kuo A."/>
            <person name="Thoen E."/>
            <person name="Andreopoulos B."/>
            <person name="Lu D."/>
            <person name="Skrede I."/>
            <person name="Drula E."/>
            <person name="Henrissat B."/>
            <person name="Morin E."/>
            <person name="Kohler A."/>
            <person name="Barry K."/>
            <person name="LaButti K."/>
            <person name="Morin E."/>
            <person name="Salamov A."/>
            <person name="Lipzen A."/>
            <person name="Mereny Z."/>
            <person name="Hegedus B."/>
            <person name="Baldrian P."/>
            <person name="Stursova M."/>
            <person name="Weitz H."/>
            <person name="Taylor A."/>
            <person name="Grigoriev I.V."/>
            <person name="Nagy L.G."/>
            <person name="Martin F."/>
            <person name="Kauserud H."/>
        </authorList>
    </citation>
    <scope>NUCLEOTIDE SEQUENCE</scope>
    <source>
        <strain evidence="3">CBHHK182m</strain>
    </source>
</reference>
<evidence type="ECO:0000313" key="4">
    <source>
        <dbReference type="Proteomes" id="UP001215598"/>
    </source>
</evidence>
<dbReference type="EMBL" id="JARKIB010000331">
    <property type="protein sequence ID" value="KAJ7714068.1"/>
    <property type="molecule type" value="Genomic_DNA"/>
</dbReference>
<keyword evidence="1" id="KW-0472">Membrane</keyword>
<keyword evidence="1" id="KW-1133">Transmembrane helix</keyword>
<evidence type="ECO:0000259" key="2">
    <source>
        <dbReference type="Pfam" id="PF20153"/>
    </source>
</evidence>
<evidence type="ECO:0000313" key="3">
    <source>
        <dbReference type="EMBL" id="KAJ7714068.1"/>
    </source>
</evidence>
<dbReference type="InterPro" id="IPR045338">
    <property type="entry name" value="DUF6535"/>
</dbReference>
<feature type="transmembrane region" description="Helical" evidence="1">
    <location>
        <begin position="48"/>
        <end position="67"/>
    </location>
</feature>
<protein>
    <recommendedName>
        <fullName evidence="2">DUF6535 domain-containing protein</fullName>
    </recommendedName>
</protein>
<dbReference type="AlphaFoldDB" id="A0AAD7MFF6"/>
<accession>A0AAD7MFF6</accession>
<dbReference type="Pfam" id="PF20153">
    <property type="entry name" value="DUF6535"/>
    <property type="match status" value="1"/>
</dbReference>
<feature type="transmembrane region" description="Helical" evidence="1">
    <location>
        <begin position="109"/>
        <end position="134"/>
    </location>
</feature>
<keyword evidence="1" id="KW-0812">Transmembrane</keyword>
<gene>
    <name evidence="3" type="ORF">B0H16DRAFT_1742865</name>
</gene>
<feature type="domain" description="DUF6535" evidence="2">
    <location>
        <begin position="26"/>
        <end position="197"/>
    </location>
</feature>
<dbReference type="Proteomes" id="UP001215598">
    <property type="component" value="Unassembled WGS sequence"/>
</dbReference>
<sequence length="973" mass="109002">MERIPTEEPIPVVVDTPGDEPCSEIWAVYISEAEKYDKALVDSWRGNMNGMLIFAGLFSAILTAFIIESYKTLQPDTELEVLRYISRQLANPGLPPVPPPPTNTRPSRAALACNILWFISLGLSLASALTATLVEQWARDFLQRTEMLPSPVKRARIFAYLYYGLQRFRMHAVVGLVPLLIHLSLLFYFGGLVAFLIPVNLTVAYLAAVLLAIISIVYLCMTVLPLVQFDCPYKTPLSAILWGIRRYSSLFVLRRFPSYSRKHRTALQSPHLRSMVGAMVETATVRSDKREERDKRALAWTMKSLADDEELEPFVVGLPNCVFGMISARRHGRRRKYDNLILGLLTDPQILLGSRIEHLLLSCESGLLEPSAKFRRQTACLKAIWVLGEMGEKNGNPVQPLLFLGGLRSLLPKTPETARYLPSIAALADWNNLCALHGHVEKLGVLLRSSEGALAQGRPPDLVLGQCRRDLEAFLAERQRCNWPYLVTTSYRGKDLEQLCKITVPQHASFDWLRDVQEIIKIIPASWNSVQYRVLLNFLQQSTDLDSAPYEFELTSKTIQASLKPVDVPVGHVAITFAQNVRKAVEMQKPSITHNDTIIGTLLPWFNSNHQLDLDMVDRVVDSGVEYINNRGSNEAVCRALQDCDLTRVWNRLTGRLSTCRPDLLGEVSKAMWHLASLFPGLSTPDARLSSWPKFNGGTLSVLPVAPYSASVLALLKMHILNAYQAAELRLHLQALETQLTANERPALFKAELWDVETDWSLLTAVCSLMVPFATQGQRPLPPTLQPFPVHTIASVPAYRDWRERALAAVHDAIELLPRFDRRVEECRLLITTEFMQAVAANSGVAFKAAETLDSLSTVLFVSRAPLRENQKYFATALRELTQMDDSTQDHSRLLSTVINSPLFSDPALPWLDDPKALSIIKTVLQPYLTVTQNGPASQNRKLEDIVNWLDTKETTLVPDFLLPREPNGAGPA</sequence>
<feature type="transmembrane region" description="Helical" evidence="1">
    <location>
        <begin position="172"/>
        <end position="197"/>
    </location>
</feature>
<keyword evidence="4" id="KW-1185">Reference proteome</keyword>
<name>A0AAD7MFF6_9AGAR</name>
<proteinExistence type="predicted"/>
<comment type="caution">
    <text evidence="3">The sequence shown here is derived from an EMBL/GenBank/DDBJ whole genome shotgun (WGS) entry which is preliminary data.</text>
</comment>
<evidence type="ECO:0000256" key="1">
    <source>
        <dbReference type="SAM" id="Phobius"/>
    </source>
</evidence>